<keyword evidence="3" id="KW-0548">Nucleotidyltransferase</keyword>
<dbReference type="OrthoDB" id="3250101at2759"/>
<dbReference type="InterPro" id="IPR001969">
    <property type="entry name" value="Aspartic_peptidase_AS"/>
</dbReference>
<dbReference type="Pfam" id="PF00078">
    <property type="entry name" value="RVT_1"/>
    <property type="match status" value="1"/>
</dbReference>
<evidence type="ECO:0000256" key="5">
    <source>
        <dbReference type="ARBA" id="ARBA00022750"/>
    </source>
</evidence>
<dbReference type="GO" id="GO:0004190">
    <property type="term" value="F:aspartic-type endopeptidase activity"/>
    <property type="evidence" value="ECO:0007669"/>
    <property type="project" value="UniProtKB-KW"/>
</dbReference>
<dbReference type="PANTHER" id="PTHR37984:SF5">
    <property type="entry name" value="PROTEIN NYNRIN-LIKE"/>
    <property type="match status" value="1"/>
</dbReference>
<protein>
    <submittedName>
        <fullName evidence="11">Retrovirus-related Pol polyprotein from transposon</fullName>
    </submittedName>
</protein>
<keyword evidence="6" id="KW-0255">Endonuclease</keyword>
<accession>A0A9P6KXJ1</accession>
<dbReference type="Pfam" id="PF00077">
    <property type="entry name" value="RVP"/>
    <property type="match status" value="1"/>
</dbReference>
<keyword evidence="4" id="KW-0540">Nuclease</keyword>
<dbReference type="GO" id="GO:0006508">
    <property type="term" value="P:proteolysis"/>
    <property type="evidence" value="ECO:0007669"/>
    <property type="project" value="UniProtKB-KW"/>
</dbReference>
<dbReference type="Proteomes" id="UP000740883">
    <property type="component" value="Unassembled WGS sequence"/>
</dbReference>
<evidence type="ECO:0000313" key="12">
    <source>
        <dbReference type="Proteomes" id="UP000740883"/>
    </source>
</evidence>
<dbReference type="InterPro" id="IPR043128">
    <property type="entry name" value="Rev_trsase/Diguanyl_cyclase"/>
</dbReference>
<dbReference type="InterPro" id="IPR001995">
    <property type="entry name" value="Peptidase_A2_cat"/>
</dbReference>
<evidence type="ECO:0000256" key="2">
    <source>
        <dbReference type="ARBA" id="ARBA00022679"/>
    </source>
</evidence>
<dbReference type="EMBL" id="SBJO01000547">
    <property type="protein sequence ID" value="KAF9760668.1"/>
    <property type="molecule type" value="Genomic_DNA"/>
</dbReference>
<dbReference type="Gene3D" id="3.10.10.10">
    <property type="entry name" value="HIV Type 1 Reverse Transcriptase, subunit A, domain 1"/>
    <property type="match status" value="1"/>
</dbReference>
<keyword evidence="12" id="KW-1185">Reference proteome</keyword>
<evidence type="ECO:0000259" key="9">
    <source>
        <dbReference type="PROSITE" id="PS50175"/>
    </source>
</evidence>
<dbReference type="InterPro" id="IPR021109">
    <property type="entry name" value="Peptidase_aspartic_dom_sf"/>
</dbReference>
<dbReference type="CDD" id="cd01647">
    <property type="entry name" value="RT_LTR"/>
    <property type="match status" value="1"/>
</dbReference>
<evidence type="ECO:0000256" key="4">
    <source>
        <dbReference type="ARBA" id="ARBA00022722"/>
    </source>
</evidence>
<dbReference type="PROSITE" id="PS50878">
    <property type="entry name" value="RT_POL"/>
    <property type="match status" value="1"/>
</dbReference>
<sequence>MVPESGVATERQFENKQDYIYSYCSSIYNNPFFVTIDIEGINRKCLLDTGADISLIHKEMIPEDIKTESFTGRILSACGTNVAASRKLSKLEGTVLGTKITFSPIITDKEPRYVIIGADVLRRNPELLSKALRVRARILSINQKDSGSLEKVLNEYKTIFQDTVNKEKTCDVKEHTIDTGDSRPIYCRQGRILIHFQRQIEEEIKKDLELGIIRETDSPWNSRIMPVTKPDGSLRMCIDYRPVNRVTTKDGYPIPRIDEILDTLSSAKVFSTLDATSGYYQLKVKDQDKCKTAFTWQGGHYEFNRMPFGLCNAPETFQRAMNTILKEEIGVCAMAYLDDIIIFSENEHRHMEHIRTVLKKLDSAGIVLNRKKCRFMQREVKILGNIISEGTVKPDPEKIECIKNYPMPQTLRELRSCLGTMNVTRNFIPKFSQIAGPLNNRLKRGGTKRSTKTLIHTEETIRVFKELKAKLSEETMRA</sequence>
<keyword evidence="1" id="KW-0645">Protease</keyword>
<dbReference type="InterPro" id="IPR050951">
    <property type="entry name" value="Retrovirus_Pol_polyprotein"/>
</dbReference>
<dbReference type="FunFam" id="3.10.10.10:FF:000007">
    <property type="entry name" value="Retrovirus-related Pol polyprotein from transposon 17.6-like Protein"/>
    <property type="match status" value="1"/>
</dbReference>
<feature type="domain" description="Reverse transcriptase" evidence="10">
    <location>
        <begin position="208"/>
        <end position="387"/>
    </location>
</feature>
<dbReference type="InterPro" id="IPR018061">
    <property type="entry name" value="Retropepsins"/>
</dbReference>
<dbReference type="Gene3D" id="3.30.70.270">
    <property type="match status" value="2"/>
</dbReference>
<name>A0A9P6KXJ1_9MICR</name>
<dbReference type="InterPro" id="IPR000477">
    <property type="entry name" value="RT_dom"/>
</dbReference>
<dbReference type="Gene3D" id="2.40.70.10">
    <property type="entry name" value="Acid Proteases"/>
    <property type="match status" value="1"/>
</dbReference>
<reference evidence="11 12" key="1">
    <citation type="journal article" date="2020" name="Genome Biol. Evol.">
        <title>Comparative genomics of strictly vertically transmitted, feminizing microsporidia endosymbionts of amphipod crustaceans.</title>
        <authorList>
            <person name="Cormier A."/>
            <person name="Chebbi M.A."/>
            <person name="Giraud I."/>
            <person name="Wattier R."/>
            <person name="Teixeira M."/>
            <person name="Gilbert C."/>
            <person name="Rigaud T."/>
            <person name="Cordaux R."/>
        </authorList>
    </citation>
    <scope>NUCLEOTIDE SEQUENCE [LARGE SCALE GENOMIC DNA]</scope>
    <source>
        <strain evidence="11 12">Ou3-Ou53</strain>
    </source>
</reference>
<feature type="domain" description="Peptidase A2" evidence="9">
    <location>
        <begin position="43"/>
        <end position="120"/>
    </location>
</feature>
<evidence type="ECO:0000259" key="10">
    <source>
        <dbReference type="PROSITE" id="PS50878"/>
    </source>
</evidence>
<dbReference type="PROSITE" id="PS50175">
    <property type="entry name" value="ASP_PROT_RETROV"/>
    <property type="match status" value="1"/>
</dbReference>
<evidence type="ECO:0000313" key="11">
    <source>
        <dbReference type="EMBL" id="KAF9760668.1"/>
    </source>
</evidence>
<dbReference type="InterPro" id="IPR043502">
    <property type="entry name" value="DNA/RNA_pol_sf"/>
</dbReference>
<dbReference type="SUPFAM" id="SSF56672">
    <property type="entry name" value="DNA/RNA polymerases"/>
    <property type="match status" value="1"/>
</dbReference>
<keyword evidence="5" id="KW-0064">Aspartyl protease</keyword>
<proteinExistence type="predicted"/>
<evidence type="ECO:0000256" key="7">
    <source>
        <dbReference type="ARBA" id="ARBA00022801"/>
    </source>
</evidence>
<evidence type="ECO:0000256" key="8">
    <source>
        <dbReference type="ARBA" id="ARBA00022918"/>
    </source>
</evidence>
<organism evidence="11 12">
    <name type="scientific">Nosema granulosis</name>
    <dbReference type="NCBI Taxonomy" id="83296"/>
    <lineage>
        <taxon>Eukaryota</taxon>
        <taxon>Fungi</taxon>
        <taxon>Fungi incertae sedis</taxon>
        <taxon>Microsporidia</taxon>
        <taxon>Nosematidae</taxon>
        <taxon>Nosema</taxon>
    </lineage>
</organism>
<evidence type="ECO:0000256" key="6">
    <source>
        <dbReference type="ARBA" id="ARBA00022759"/>
    </source>
</evidence>
<comment type="caution">
    <text evidence="11">The sequence shown here is derived from an EMBL/GenBank/DDBJ whole genome shotgun (WGS) entry which is preliminary data.</text>
</comment>
<keyword evidence="8" id="KW-0695">RNA-directed DNA polymerase</keyword>
<evidence type="ECO:0000256" key="3">
    <source>
        <dbReference type="ARBA" id="ARBA00022695"/>
    </source>
</evidence>
<dbReference type="PROSITE" id="PS00141">
    <property type="entry name" value="ASP_PROTEASE"/>
    <property type="match status" value="1"/>
</dbReference>
<evidence type="ECO:0000256" key="1">
    <source>
        <dbReference type="ARBA" id="ARBA00022670"/>
    </source>
</evidence>
<dbReference type="GO" id="GO:0003964">
    <property type="term" value="F:RNA-directed DNA polymerase activity"/>
    <property type="evidence" value="ECO:0007669"/>
    <property type="project" value="UniProtKB-KW"/>
</dbReference>
<dbReference type="PANTHER" id="PTHR37984">
    <property type="entry name" value="PROTEIN CBG26694"/>
    <property type="match status" value="1"/>
</dbReference>
<gene>
    <name evidence="11" type="primary">pol_114</name>
    <name evidence="11" type="ORF">NGRA_3059</name>
</gene>
<dbReference type="SUPFAM" id="SSF50630">
    <property type="entry name" value="Acid proteases"/>
    <property type="match status" value="1"/>
</dbReference>
<keyword evidence="2" id="KW-0808">Transferase</keyword>
<keyword evidence="7" id="KW-0378">Hydrolase</keyword>
<dbReference type="AlphaFoldDB" id="A0A9P6KXJ1"/>
<dbReference type="GO" id="GO:0004519">
    <property type="term" value="F:endonuclease activity"/>
    <property type="evidence" value="ECO:0007669"/>
    <property type="project" value="UniProtKB-KW"/>
</dbReference>